<protein>
    <submittedName>
        <fullName evidence="1">Uncharacterized protein</fullName>
    </submittedName>
</protein>
<organism evidence="1 2">
    <name type="scientific">Eumeta variegata</name>
    <name type="common">Bagworm moth</name>
    <name type="synonym">Eumeta japonica</name>
    <dbReference type="NCBI Taxonomy" id="151549"/>
    <lineage>
        <taxon>Eukaryota</taxon>
        <taxon>Metazoa</taxon>
        <taxon>Ecdysozoa</taxon>
        <taxon>Arthropoda</taxon>
        <taxon>Hexapoda</taxon>
        <taxon>Insecta</taxon>
        <taxon>Pterygota</taxon>
        <taxon>Neoptera</taxon>
        <taxon>Endopterygota</taxon>
        <taxon>Lepidoptera</taxon>
        <taxon>Glossata</taxon>
        <taxon>Ditrysia</taxon>
        <taxon>Tineoidea</taxon>
        <taxon>Psychidae</taxon>
        <taxon>Oiketicinae</taxon>
        <taxon>Eumeta</taxon>
    </lineage>
</organism>
<proteinExistence type="predicted"/>
<sequence>MHSKCATAGGRRRILVTGRESRPICRHIPEPYRSLIYNTLRELRQHARADGRAPPESRYDDFALANKLVCMMIHGWMIKKNVRYRLNTVGLRIYLRIRARSPAVVASTDSWCKWGGGGGSGGVVRSMRGRRRAHAPAALGRCGLFGRVSLQLILTIVTVEARSRYGFLDI</sequence>
<accession>A0A4C1SF57</accession>
<dbReference type="Proteomes" id="UP000299102">
    <property type="component" value="Unassembled WGS sequence"/>
</dbReference>
<evidence type="ECO:0000313" key="2">
    <source>
        <dbReference type="Proteomes" id="UP000299102"/>
    </source>
</evidence>
<dbReference type="EMBL" id="BGZK01000004">
    <property type="protein sequence ID" value="GBO99807.1"/>
    <property type="molecule type" value="Genomic_DNA"/>
</dbReference>
<comment type="caution">
    <text evidence="1">The sequence shown here is derived from an EMBL/GenBank/DDBJ whole genome shotgun (WGS) entry which is preliminary data.</text>
</comment>
<gene>
    <name evidence="1" type="ORF">EVAR_74214_1</name>
</gene>
<evidence type="ECO:0000313" key="1">
    <source>
        <dbReference type="EMBL" id="GBO99807.1"/>
    </source>
</evidence>
<name>A0A4C1SF57_EUMVA</name>
<keyword evidence="2" id="KW-1185">Reference proteome</keyword>
<reference evidence="1 2" key="1">
    <citation type="journal article" date="2019" name="Commun. Biol.">
        <title>The bagworm genome reveals a unique fibroin gene that provides high tensile strength.</title>
        <authorList>
            <person name="Kono N."/>
            <person name="Nakamura H."/>
            <person name="Ohtoshi R."/>
            <person name="Tomita M."/>
            <person name="Numata K."/>
            <person name="Arakawa K."/>
        </authorList>
    </citation>
    <scope>NUCLEOTIDE SEQUENCE [LARGE SCALE GENOMIC DNA]</scope>
</reference>
<dbReference type="AlphaFoldDB" id="A0A4C1SF57"/>